<dbReference type="InterPro" id="IPR012677">
    <property type="entry name" value="Nucleotide-bd_a/b_plait_sf"/>
</dbReference>
<accession>A0AAN9V029</accession>
<feature type="compositionally biased region" description="Basic and acidic residues" evidence="3">
    <location>
        <begin position="165"/>
        <end position="177"/>
    </location>
</feature>
<reference evidence="5 6" key="1">
    <citation type="submission" date="2024-02" db="EMBL/GenBank/DDBJ databases">
        <title>De novo assembly and annotation of 12 fungi associated with fruit tree decline syndrome in Ontario, Canada.</title>
        <authorList>
            <person name="Sulman M."/>
            <person name="Ellouze W."/>
            <person name="Ilyukhin E."/>
        </authorList>
    </citation>
    <scope>NUCLEOTIDE SEQUENCE [LARGE SCALE GENOMIC DNA]</scope>
    <source>
        <strain evidence="5 6">M11/M66-122</strain>
    </source>
</reference>
<feature type="region of interest" description="Disordered" evidence="3">
    <location>
        <begin position="1"/>
        <end position="80"/>
    </location>
</feature>
<evidence type="ECO:0000313" key="6">
    <source>
        <dbReference type="Proteomes" id="UP001320420"/>
    </source>
</evidence>
<dbReference type="InterPro" id="IPR000504">
    <property type="entry name" value="RRM_dom"/>
</dbReference>
<dbReference type="AlphaFoldDB" id="A0AAN9V029"/>
<dbReference type="PANTHER" id="PTHR23236">
    <property type="entry name" value="EUKARYOTIC TRANSLATION INITIATION FACTOR 4B/4H"/>
    <property type="match status" value="1"/>
</dbReference>
<proteinExistence type="predicted"/>
<dbReference type="GO" id="GO:0008143">
    <property type="term" value="F:poly(A) binding"/>
    <property type="evidence" value="ECO:0007669"/>
    <property type="project" value="TreeGrafter"/>
</dbReference>
<protein>
    <submittedName>
        <fullName evidence="5">Protein YAE1</fullName>
    </submittedName>
</protein>
<evidence type="ECO:0000259" key="4">
    <source>
        <dbReference type="PROSITE" id="PS50102"/>
    </source>
</evidence>
<dbReference type="CDD" id="cd00590">
    <property type="entry name" value="RRM_SF"/>
    <property type="match status" value="2"/>
</dbReference>
<dbReference type="PROSITE" id="PS50102">
    <property type="entry name" value="RRM"/>
    <property type="match status" value="2"/>
</dbReference>
<keyword evidence="1 2" id="KW-0694">RNA-binding</keyword>
<dbReference type="Gene3D" id="3.30.70.330">
    <property type="match status" value="2"/>
</dbReference>
<evidence type="ECO:0000256" key="1">
    <source>
        <dbReference type="ARBA" id="ARBA00022884"/>
    </source>
</evidence>
<feature type="domain" description="RRM" evidence="4">
    <location>
        <begin position="84"/>
        <end position="164"/>
    </location>
</feature>
<feature type="compositionally biased region" description="Basic and acidic residues" evidence="3">
    <location>
        <begin position="52"/>
        <end position="73"/>
    </location>
</feature>
<dbReference type="PANTHER" id="PTHR23236:SF12">
    <property type="entry name" value="EUKARYOTIC INITIATION FACTOR 4B-RELATED"/>
    <property type="match status" value="1"/>
</dbReference>
<gene>
    <name evidence="5" type="primary">YAE1D1_2</name>
    <name evidence="5" type="ORF">SLS62_001373</name>
</gene>
<dbReference type="EMBL" id="JAKJXP020000006">
    <property type="protein sequence ID" value="KAK7756537.1"/>
    <property type="molecule type" value="Genomic_DNA"/>
</dbReference>
<dbReference type="Pfam" id="PF00076">
    <property type="entry name" value="RRM_1"/>
    <property type="match status" value="2"/>
</dbReference>
<dbReference type="Proteomes" id="UP001320420">
    <property type="component" value="Unassembled WGS sequence"/>
</dbReference>
<feature type="region of interest" description="Disordered" evidence="3">
    <location>
        <begin position="155"/>
        <end position="207"/>
    </location>
</feature>
<evidence type="ECO:0000256" key="3">
    <source>
        <dbReference type="SAM" id="MobiDB-lite"/>
    </source>
</evidence>
<organism evidence="5 6">
    <name type="scientific">Diatrype stigma</name>
    <dbReference type="NCBI Taxonomy" id="117547"/>
    <lineage>
        <taxon>Eukaryota</taxon>
        <taxon>Fungi</taxon>
        <taxon>Dikarya</taxon>
        <taxon>Ascomycota</taxon>
        <taxon>Pezizomycotina</taxon>
        <taxon>Sordariomycetes</taxon>
        <taxon>Xylariomycetidae</taxon>
        <taxon>Xylariales</taxon>
        <taxon>Diatrypaceae</taxon>
        <taxon>Diatrype</taxon>
    </lineage>
</organism>
<evidence type="ECO:0000256" key="2">
    <source>
        <dbReference type="PROSITE-ProRule" id="PRU00176"/>
    </source>
</evidence>
<evidence type="ECO:0000313" key="5">
    <source>
        <dbReference type="EMBL" id="KAK7756537.1"/>
    </source>
</evidence>
<feature type="compositionally biased region" description="Polar residues" evidence="3">
    <location>
        <begin position="1"/>
        <end position="13"/>
    </location>
</feature>
<keyword evidence="6" id="KW-1185">Reference proteome</keyword>
<name>A0AAN9V029_9PEZI</name>
<dbReference type="SMART" id="SM00360">
    <property type="entry name" value="RRM"/>
    <property type="match status" value="2"/>
</dbReference>
<comment type="caution">
    <text evidence="5">The sequence shown here is derived from an EMBL/GenBank/DDBJ whole genome shotgun (WGS) entry which is preliminary data.</text>
</comment>
<sequence>MSDPSVWQTSNNWRRGPSNDAPARPAPVGRPSGSWRGSNGEGKPAQRQPNKRWAERPRQEDLNVHRPERQKDEPETEQAIAEGRRIYVGNLLYRATPEDIEQLLADNELGPCEKIHMSVDSFNGRNPGYCFIEFVDRETAESAMTALEGKLLFDRPVKSRPCQPKGERRRDGREPQQSKDYGANRWGDWGRKGDADAGGQGDRVDTTVQDRIVKEGRQLYVGGLPRMLDQAMNDEEMREIFKDFEVESVSKRVSPDERKRTLPGRHNFCFVNFSTAEQAALALEQVNGADYRGDQLRVSYAKGSFQAREQQRLKNQTPA</sequence>
<feature type="domain" description="RRM" evidence="4">
    <location>
        <begin position="217"/>
        <end position="303"/>
    </location>
</feature>
<dbReference type="SUPFAM" id="SSF54928">
    <property type="entry name" value="RNA-binding domain, RBD"/>
    <property type="match status" value="2"/>
</dbReference>
<dbReference type="InterPro" id="IPR035979">
    <property type="entry name" value="RBD_domain_sf"/>
</dbReference>